<evidence type="ECO:0000259" key="1">
    <source>
        <dbReference type="Pfam" id="PF13472"/>
    </source>
</evidence>
<dbReference type="PANTHER" id="PTHR37981">
    <property type="entry name" value="LIPASE 2"/>
    <property type="match status" value="1"/>
</dbReference>
<dbReference type="GO" id="GO:0006629">
    <property type="term" value="P:lipid metabolic process"/>
    <property type="evidence" value="ECO:0007669"/>
    <property type="project" value="TreeGrafter"/>
</dbReference>
<evidence type="ECO:0000313" key="2">
    <source>
        <dbReference type="EMBL" id="KAI1865574.1"/>
    </source>
</evidence>
<dbReference type="AlphaFoldDB" id="A0A9P9WIL6"/>
<sequence length="431" mass="48490">MCPKDWLAEPLTGASALSGSWRYQERPEGQHALTVSDGRPQFPEWPRPASLAFFRPDPRRPQTGFVALGDSYSAGIGTGVDGPEDDCRHGLHGYPALIARDFEASQGGGRGRNDSVVAFQFLSCTGSTTEEILSGGAESQLDNFNTSLPADFALLSVGGNDLGFFEVMNACIFRFYNFYSGTCETALQHAQERLEGDEFEQRLQIVILELLDKVRWEKKPWFLITVTGYARFFNDQTAECDEMSLGVWWQGPKLKRELRVRMNAMVQAVNQKIESTVALINSRFTSAKVLFVDYDKQFDSHRFCEPGVQEPDYSRNDTWFFLVGGPDNARNNVQGSRFAQAATVPAKSDFLDPDTCLEPAARSGDWGVLALCYMAMSKAQDPTLKPARDEFMAQNSMWYVPTYYGKTFHPRTRGHEAIRDMIYETWAKLEK</sequence>
<dbReference type="InterPro" id="IPR037460">
    <property type="entry name" value="SEST-like"/>
</dbReference>
<dbReference type="EMBL" id="JAFIMR010000021">
    <property type="protein sequence ID" value="KAI1865574.1"/>
    <property type="molecule type" value="Genomic_DNA"/>
</dbReference>
<dbReference type="Gene3D" id="3.40.50.1110">
    <property type="entry name" value="SGNH hydrolase"/>
    <property type="match status" value="1"/>
</dbReference>
<evidence type="ECO:0000313" key="3">
    <source>
        <dbReference type="Proteomes" id="UP000829685"/>
    </source>
</evidence>
<reference evidence="2" key="1">
    <citation type="submission" date="2021-03" db="EMBL/GenBank/DDBJ databases">
        <title>Revisited historic fungal species revealed as producer of novel bioactive compounds through whole genome sequencing and comparative genomics.</title>
        <authorList>
            <person name="Vignolle G.A."/>
            <person name="Hochenegger N."/>
            <person name="Mach R.L."/>
            <person name="Mach-Aigner A.R."/>
            <person name="Javad Rahimi M."/>
            <person name="Salim K.A."/>
            <person name="Chan C.M."/>
            <person name="Lim L.B.L."/>
            <person name="Cai F."/>
            <person name="Druzhinina I.S."/>
            <person name="U'Ren J.M."/>
            <person name="Derntl C."/>
        </authorList>
    </citation>
    <scope>NUCLEOTIDE SEQUENCE</scope>
    <source>
        <strain evidence="2">TUCIM 5799</strain>
    </source>
</reference>
<gene>
    <name evidence="2" type="ORF">JX265_007897</name>
</gene>
<dbReference type="InterPro" id="IPR013830">
    <property type="entry name" value="SGNH_hydro"/>
</dbReference>
<keyword evidence="3" id="KW-1185">Reference proteome</keyword>
<dbReference type="SUPFAM" id="SSF52266">
    <property type="entry name" value="SGNH hydrolase"/>
    <property type="match status" value="1"/>
</dbReference>
<comment type="caution">
    <text evidence="2">The sequence shown here is derived from an EMBL/GenBank/DDBJ whole genome shotgun (WGS) entry which is preliminary data.</text>
</comment>
<name>A0A9P9WIL6_9PEZI</name>
<proteinExistence type="predicted"/>
<dbReference type="CDD" id="cd01823">
    <property type="entry name" value="SEST_like"/>
    <property type="match status" value="1"/>
</dbReference>
<dbReference type="PANTHER" id="PTHR37981:SF1">
    <property type="entry name" value="SGNH HYDROLASE-TYPE ESTERASE DOMAIN-CONTAINING PROTEIN"/>
    <property type="match status" value="1"/>
</dbReference>
<dbReference type="InterPro" id="IPR036514">
    <property type="entry name" value="SGNH_hydro_sf"/>
</dbReference>
<feature type="domain" description="SGNH hydrolase-type esterase" evidence="1">
    <location>
        <begin position="67"/>
        <end position="278"/>
    </location>
</feature>
<dbReference type="Proteomes" id="UP000829685">
    <property type="component" value="Unassembled WGS sequence"/>
</dbReference>
<dbReference type="Pfam" id="PF13472">
    <property type="entry name" value="Lipase_GDSL_2"/>
    <property type="match status" value="1"/>
</dbReference>
<dbReference type="GO" id="GO:0016788">
    <property type="term" value="F:hydrolase activity, acting on ester bonds"/>
    <property type="evidence" value="ECO:0007669"/>
    <property type="project" value="InterPro"/>
</dbReference>
<organism evidence="2 3">
    <name type="scientific">Neoarthrinium moseri</name>
    <dbReference type="NCBI Taxonomy" id="1658444"/>
    <lineage>
        <taxon>Eukaryota</taxon>
        <taxon>Fungi</taxon>
        <taxon>Dikarya</taxon>
        <taxon>Ascomycota</taxon>
        <taxon>Pezizomycotina</taxon>
        <taxon>Sordariomycetes</taxon>
        <taxon>Xylariomycetidae</taxon>
        <taxon>Amphisphaeriales</taxon>
        <taxon>Apiosporaceae</taxon>
        <taxon>Neoarthrinium</taxon>
    </lineage>
</organism>
<accession>A0A9P9WIL6</accession>
<protein>
    <recommendedName>
        <fullName evidence="1">SGNH hydrolase-type esterase domain-containing protein</fullName>
    </recommendedName>
</protein>